<dbReference type="SUPFAM" id="SSF54814">
    <property type="entry name" value="Prokaryotic type KH domain (KH-domain type II)"/>
    <property type="match status" value="2"/>
</dbReference>
<dbReference type="InterPro" id="IPR058582">
    <property type="entry name" value="KH_NusA_2nd"/>
</dbReference>
<dbReference type="GO" id="GO:0003700">
    <property type="term" value="F:DNA-binding transcription factor activity"/>
    <property type="evidence" value="ECO:0007669"/>
    <property type="project" value="InterPro"/>
</dbReference>
<dbReference type="InterPro" id="IPR012340">
    <property type="entry name" value="NA-bd_OB-fold"/>
</dbReference>
<gene>
    <name evidence="7 9" type="primary">nusA</name>
    <name evidence="9" type="ORF">E4P47_01630</name>
</gene>
<evidence type="ECO:0000313" key="9">
    <source>
        <dbReference type="EMBL" id="TFH96848.1"/>
    </source>
</evidence>
<dbReference type="CDD" id="cd22529">
    <property type="entry name" value="KH-II_NusA_rpt2"/>
    <property type="match status" value="1"/>
</dbReference>
<keyword evidence="5 7" id="KW-0805">Transcription regulation</keyword>
<dbReference type="Gene3D" id="3.30.1480.10">
    <property type="entry name" value="NusA, N-terminal domain"/>
    <property type="match status" value="1"/>
</dbReference>
<dbReference type="Gene3D" id="2.40.50.140">
    <property type="entry name" value="Nucleic acid-binding proteins"/>
    <property type="match status" value="1"/>
</dbReference>
<dbReference type="OrthoDB" id="9807233at2"/>
<dbReference type="GO" id="GO:0003723">
    <property type="term" value="F:RNA binding"/>
    <property type="evidence" value="ECO:0007669"/>
    <property type="project" value="UniProtKB-UniRule"/>
</dbReference>
<evidence type="ECO:0000256" key="4">
    <source>
        <dbReference type="ARBA" id="ARBA00022884"/>
    </source>
</evidence>
<dbReference type="RefSeq" id="WP_033408521.1">
    <property type="nucleotide sequence ID" value="NZ_CP197400.1"/>
</dbReference>
<dbReference type="FunFam" id="3.30.300.20:FF:000002">
    <property type="entry name" value="Transcription termination/antitermination protein NusA"/>
    <property type="match status" value="1"/>
</dbReference>
<dbReference type="InterPro" id="IPR025249">
    <property type="entry name" value="TF_NusA_KH_1st"/>
</dbReference>
<reference evidence="9 10" key="1">
    <citation type="submission" date="2019-03" db="EMBL/GenBank/DDBJ databases">
        <title>Porphyromonas levii Isolated from the Uterus of Dairy Cows.</title>
        <authorList>
            <person name="Francis A.M."/>
        </authorList>
    </citation>
    <scope>NUCLEOTIDE SEQUENCE [LARGE SCALE GENOMIC DNA]</scope>
    <source>
        <strain evidence="9 10">AF5678</strain>
    </source>
</reference>
<dbReference type="STRING" id="1122973.GCA_000379925_01222"/>
<dbReference type="InterPro" id="IPR015946">
    <property type="entry name" value="KH_dom-like_a/b"/>
</dbReference>
<dbReference type="PANTHER" id="PTHR22648">
    <property type="entry name" value="TRANSCRIPTION TERMINATION FACTOR NUSA"/>
    <property type="match status" value="1"/>
</dbReference>
<dbReference type="InterPro" id="IPR013735">
    <property type="entry name" value="TF_NusA_N"/>
</dbReference>
<dbReference type="Pfam" id="PF26594">
    <property type="entry name" value="KH_NusA_2nd"/>
    <property type="match status" value="1"/>
</dbReference>
<proteinExistence type="inferred from homology"/>
<evidence type="ECO:0000256" key="6">
    <source>
        <dbReference type="ARBA" id="ARBA00023163"/>
    </source>
</evidence>
<dbReference type="Pfam" id="PF08529">
    <property type="entry name" value="NusA_N"/>
    <property type="match status" value="1"/>
</dbReference>
<keyword evidence="1 7" id="KW-0806">Transcription termination</keyword>
<dbReference type="AlphaFoldDB" id="A0A4Y8WRT2"/>
<comment type="function">
    <text evidence="7">Participates in both transcription termination and antitermination.</text>
</comment>
<keyword evidence="4 7" id="KW-0694">RNA-binding</keyword>
<dbReference type="PANTHER" id="PTHR22648:SF0">
    <property type="entry name" value="TRANSCRIPTION TERMINATION_ANTITERMINATION PROTEIN NUSA"/>
    <property type="match status" value="1"/>
</dbReference>
<evidence type="ECO:0000259" key="8">
    <source>
        <dbReference type="SMART" id="SM00322"/>
    </source>
</evidence>
<evidence type="ECO:0000256" key="2">
    <source>
        <dbReference type="ARBA" id="ARBA00022490"/>
    </source>
</evidence>
<dbReference type="PROSITE" id="PS50084">
    <property type="entry name" value="KH_TYPE_1"/>
    <property type="match status" value="1"/>
</dbReference>
<evidence type="ECO:0000256" key="5">
    <source>
        <dbReference type="ARBA" id="ARBA00023015"/>
    </source>
</evidence>
<comment type="caution">
    <text evidence="9">The sequence shown here is derived from an EMBL/GenBank/DDBJ whole genome shotgun (WGS) entry which is preliminary data.</text>
</comment>
<dbReference type="CDD" id="cd02134">
    <property type="entry name" value="KH-II_NusA_rpt1"/>
    <property type="match status" value="1"/>
</dbReference>
<comment type="subcellular location">
    <subcellularLocation>
        <location evidence="7">Cytoplasm</location>
    </subcellularLocation>
</comment>
<dbReference type="GO" id="GO:0006353">
    <property type="term" value="P:DNA-templated transcription termination"/>
    <property type="evidence" value="ECO:0007669"/>
    <property type="project" value="UniProtKB-UniRule"/>
</dbReference>
<dbReference type="SUPFAM" id="SSF50249">
    <property type="entry name" value="Nucleic acid-binding proteins"/>
    <property type="match status" value="1"/>
</dbReference>
<accession>A0A4Y8WRT2</accession>
<dbReference type="Gene3D" id="3.30.300.20">
    <property type="match status" value="2"/>
</dbReference>
<evidence type="ECO:0000313" key="10">
    <source>
        <dbReference type="Proteomes" id="UP000297225"/>
    </source>
</evidence>
<dbReference type="InterPro" id="IPR009019">
    <property type="entry name" value="KH_sf_prok-type"/>
</dbReference>
<sequence>MARKKEPTIVEALTDYMGLKSIDEDTMVKVMEESLRNVIAKMFGTDHNFDVIVNPLKGDLEMWRRRIVVPDGEVQNEMQQVSLSELRALGEEDLELGEEYIDEVKFESFGRRAILNLKQSLASKVTELEKDTLYANYSKRVGEMISADIYQVWKKEVLLMDEDDNELILPKQLAIPRDRFKKGDRINAIIDRVEYNNNNPKIILSRVSDKFMERLFEREVPEIQDGLVTIRAVARIPGEKAKVAVESYDERIDPVGAVVGVRGSRIQGVVAELCNESIDVIQWTNNPTLMVQRALAPAKNMKVKLNLETMQAEVRVPHDQISEAIGKGGKNIKLAGMLTGYEIDIYRDETQDVDMTDLFLTEFDDEIDTWVIDTFKGIGCDTAKSVLRRTKEELVRATDLETSTVENVVQILMTEFSNDELPKEQYGHLPARDPRYYPVEDVMEAPEDTEVEEDK</sequence>
<dbReference type="InterPro" id="IPR010213">
    <property type="entry name" value="TF_NusA"/>
</dbReference>
<protein>
    <recommendedName>
        <fullName evidence="7">Transcription termination/antitermination protein NusA</fullName>
    </recommendedName>
</protein>
<keyword evidence="2 7" id="KW-0963">Cytoplasm</keyword>
<dbReference type="InterPro" id="IPR036555">
    <property type="entry name" value="NusA_N_sf"/>
</dbReference>
<evidence type="ECO:0000256" key="3">
    <source>
        <dbReference type="ARBA" id="ARBA00022814"/>
    </source>
</evidence>
<dbReference type="GO" id="GO:0005829">
    <property type="term" value="C:cytosol"/>
    <property type="evidence" value="ECO:0007669"/>
    <property type="project" value="TreeGrafter"/>
</dbReference>
<comment type="subunit">
    <text evidence="7">Monomer. Binds directly to the core enzyme of the DNA-dependent RNA polymerase and to nascent RNA.</text>
</comment>
<dbReference type="GO" id="GO:0031564">
    <property type="term" value="P:transcription antitermination"/>
    <property type="evidence" value="ECO:0007669"/>
    <property type="project" value="UniProtKB-UniRule"/>
</dbReference>
<dbReference type="NCBIfam" id="TIGR01953">
    <property type="entry name" value="NusA"/>
    <property type="match status" value="1"/>
</dbReference>
<dbReference type="InterPro" id="IPR030842">
    <property type="entry name" value="TF_NusA_bacterial"/>
</dbReference>
<dbReference type="InterPro" id="IPR004087">
    <property type="entry name" value="KH_dom"/>
</dbReference>
<organism evidence="9 10">
    <name type="scientific">Porphyromonas levii</name>
    <dbReference type="NCBI Taxonomy" id="28114"/>
    <lineage>
        <taxon>Bacteria</taxon>
        <taxon>Pseudomonadati</taxon>
        <taxon>Bacteroidota</taxon>
        <taxon>Bacteroidia</taxon>
        <taxon>Bacteroidales</taxon>
        <taxon>Porphyromonadaceae</taxon>
        <taxon>Porphyromonas</taxon>
    </lineage>
</organism>
<dbReference type="Proteomes" id="UP000297225">
    <property type="component" value="Unassembled WGS sequence"/>
</dbReference>
<dbReference type="SUPFAM" id="SSF69705">
    <property type="entry name" value="Transcription factor NusA, N-terminal domain"/>
    <property type="match status" value="1"/>
</dbReference>
<dbReference type="GeneID" id="66798054"/>
<name>A0A4Y8WRT2_9PORP</name>
<dbReference type="EMBL" id="SPNC01000012">
    <property type="protein sequence ID" value="TFH96848.1"/>
    <property type="molecule type" value="Genomic_DNA"/>
</dbReference>
<dbReference type="SMART" id="SM00322">
    <property type="entry name" value="KH"/>
    <property type="match status" value="2"/>
</dbReference>
<dbReference type="Pfam" id="PF13184">
    <property type="entry name" value="KH_NusA_1st"/>
    <property type="match status" value="1"/>
</dbReference>
<feature type="domain" description="K Homology" evidence="8">
    <location>
        <begin position="237"/>
        <end position="303"/>
    </location>
</feature>
<feature type="domain" description="K Homology" evidence="8">
    <location>
        <begin position="308"/>
        <end position="392"/>
    </location>
</feature>
<keyword evidence="3 7" id="KW-0889">Transcription antitermination</keyword>
<comment type="similarity">
    <text evidence="7">Belongs to the NusA family.</text>
</comment>
<keyword evidence="10" id="KW-1185">Reference proteome</keyword>
<evidence type="ECO:0000256" key="1">
    <source>
        <dbReference type="ARBA" id="ARBA00022472"/>
    </source>
</evidence>
<dbReference type="HAMAP" id="MF_00945_B">
    <property type="entry name" value="NusA_B"/>
    <property type="match status" value="1"/>
</dbReference>
<evidence type="ECO:0000256" key="7">
    <source>
        <dbReference type="HAMAP-Rule" id="MF_00945"/>
    </source>
</evidence>
<keyword evidence="6 7" id="KW-0804">Transcription</keyword>